<keyword evidence="3" id="KW-1185">Reference proteome</keyword>
<evidence type="ECO:0000313" key="3">
    <source>
        <dbReference type="Proteomes" id="UP000799776"/>
    </source>
</evidence>
<evidence type="ECO:0000313" key="2">
    <source>
        <dbReference type="EMBL" id="KAF2090289.1"/>
    </source>
</evidence>
<proteinExistence type="predicted"/>
<protein>
    <submittedName>
        <fullName evidence="2">Uncharacterized protein</fullName>
    </submittedName>
</protein>
<feature type="compositionally biased region" description="Basic and acidic residues" evidence="1">
    <location>
        <begin position="147"/>
        <end position="156"/>
    </location>
</feature>
<comment type="caution">
    <text evidence="2">The sequence shown here is derived from an EMBL/GenBank/DDBJ whole genome shotgun (WGS) entry which is preliminary data.</text>
</comment>
<evidence type="ECO:0000256" key="1">
    <source>
        <dbReference type="SAM" id="MobiDB-lite"/>
    </source>
</evidence>
<feature type="compositionally biased region" description="Polar residues" evidence="1">
    <location>
        <begin position="37"/>
        <end position="58"/>
    </location>
</feature>
<reference evidence="2" key="1">
    <citation type="journal article" date="2020" name="Stud. Mycol.">
        <title>101 Dothideomycetes genomes: a test case for predicting lifestyles and emergence of pathogens.</title>
        <authorList>
            <person name="Haridas S."/>
            <person name="Albert R."/>
            <person name="Binder M."/>
            <person name="Bloem J."/>
            <person name="Labutti K."/>
            <person name="Salamov A."/>
            <person name="Andreopoulos B."/>
            <person name="Baker S."/>
            <person name="Barry K."/>
            <person name="Bills G."/>
            <person name="Bluhm B."/>
            <person name="Cannon C."/>
            <person name="Castanera R."/>
            <person name="Culley D."/>
            <person name="Daum C."/>
            <person name="Ezra D."/>
            <person name="Gonzalez J."/>
            <person name="Henrissat B."/>
            <person name="Kuo A."/>
            <person name="Liang C."/>
            <person name="Lipzen A."/>
            <person name="Lutzoni F."/>
            <person name="Magnuson J."/>
            <person name="Mondo S."/>
            <person name="Nolan M."/>
            <person name="Ohm R."/>
            <person name="Pangilinan J."/>
            <person name="Park H.-J."/>
            <person name="Ramirez L."/>
            <person name="Alfaro M."/>
            <person name="Sun H."/>
            <person name="Tritt A."/>
            <person name="Yoshinaga Y."/>
            <person name="Zwiers L.-H."/>
            <person name="Turgeon B."/>
            <person name="Goodwin S."/>
            <person name="Spatafora J."/>
            <person name="Crous P."/>
            <person name="Grigoriev I."/>
        </authorList>
    </citation>
    <scope>NUCLEOTIDE SEQUENCE</scope>
    <source>
        <strain evidence="2">CBS 121410</strain>
    </source>
</reference>
<name>A0A9P4I0H8_9PEZI</name>
<feature type="compositionally biased region" description="Basic and acidic residues" evidence="1">
    <location>
        <begin position="1"/>
        <end position="12"/>
    </location>
</feature>
<organism evidence="2 3">
    <name type="scientific">Saccharata proteae CBS 121410</name>
    <dbReference type="NCBI Taxonomy" id="1314787"/>
    <lineage>
        <taxon>Eukaryota</taxon>
        <taxon>Fungi</taxon>
        <taxon>Dikarya</taxon>
        <taxon>Ascomycota</taxon>
        <taxon>Pezizomycotina</taxon>
        <taxon>Dothideomycetes</taxon>
        <taxon>Dothideomycetes incertae sedis</taxon>
        <taxon>Botryosphaeriales</taxon>
        <taxon>Saccharataceae</taxon>
        <taxon>Saccharata</taxon>
    </lineage>
</organism>
<dbReference type="Proteomes" id="UP000799776">
    <property type="component" value="Unassembled WGS sequence"/>
</dbReference>
<accession>A0A9P4I0H8</accession>
<feature type="region of interest" description="Disordered" evidence="1">
    <location>
        <begin position="1"/>
        <end position="96"/>
    </location>
</feature>
<sequence length="326" mass="36002">MAADSRPGRCDEGGAEYHGPVLSPRTQRPEKRKGKTEQLNTRSTTESPQGSCGANLGSTPHIAKPAQSDERLRVVLTEGHKNEGGQARSLTHEPPLKTRKMEHGVMIQLPIRSASNVAQSGQPGGTLKRKRTGEDLGPDEGVPKTARRGEESHQEDSDSLVALPPGIAFTSHPSILRAAGTGGRAHRRFRVHLCIGDQPYQSEEFVHMNGGDMVLLHLAELRGAVLLGRIAQYEEHGQTADDAQRDLEKALEWYFDYSLRDVRFKEALDKARTEEVTVQKKRDLQNLLKRCSFCAANFLDCSRKTMMDMGKPCDACVNFNVVCEHA</sequence>
<feature type="region of interest" description="Disordered" evidence="1">
    <location>
        <begin position="111"/>
        <end position="161"/>
    </location>
</feature>
<feature type="compositionally biased region" description="Basic and acidic residues" evidence="1">
    <location>
        <begin position="67"/>
        <end position="83"/>
    </location>
</feature>
<dbReference type="AlphaFoldDB" id="A0A9P4I0H8"/>
<gene>
    <name evidence="2" type="ORF">K490DRAFT_54682</name>
</gene>
<dbReference type="EMBL" id="ML978713">
    <property type="protein sequence ID" value="KAF2090289.1"/>
    <property type="molecule type" value="Genomic_DNA"/>
</dbReference>